<protein>
    <submittedName>
        <fullName evidence="2">Uncharacterized protein</fullName>
    </submittedName>
</protein>
<gene>
    <name evidence="2" type="ORF">SAMN04515677_10796</name>
</gene>
<evidence type="ECO:0000313" key="3">
    <source>
        <dbReference type="Proteomes" id="UP000199068"/>
    </source>
</evidence>
<feature type="compositionally biased region" description="Basic residues" evidence="1">
    <location>
        <begin position="43"/>
        <end position="54"/>
    </location>
</feature>
<feature type="compositionally biased region" description="Polar residues" evidence="1">
    <location>
        <begin position="1"/>
        <end position="18"/>
    </location>
</feature>
<keyword evidence="3" id="KW-1185">Reference proteome</keyword>
<name>A0A1G9RQ83_9FIRM</name>
<proteinExistence type="predicted"/>
<accession>A0A1G9RQ83</accession>
<reference evidence="2 3" key="1">
    <citation type="submission" date="2016-10" db="EMBL/GenBank/DDBJ databases">
        <authorList>
            <person name="de Groot N.N."/>
        </authorList>
    </citation>
    <scope>NUCLEOTIDE SEQUENCE [LARGE SCALE GENOMIC DNA]</scope>
    <source>
        <strain evidence="2 3">DSM 797</strain>
    </source>
</reference>
<feature type="region of interest" description="Disordered" evidence="1">
    <location>
        <begin position="1"/>
        <end position="54"/>
    </location>
</feature>
<sequence length="54" mass="6414">MLNQKNSFNHMNGNQVNGTRLPLKAEHQHDLRESHKLENGIRKDKKTKMNRKFT</sequence>
<dbReference type="EMBL" id="FNGW01000007">
    <property type="protein sequence ID" value="SDM25386.1"/>
    <property type="molecule type" value="Genomic_DNA"/>
</dbReference>
<dbReference type="AlphaFoldDB" id="A0A1G9RQ83"/>
<dbReference type="STRING" id="1121325.SAMN04515677_10796"/>
<organism evidence="2 3">
    <name type="scientific">Romboutsia lituseburensis DSM 797</name>
    <dbReference type="NCBI Taxonomy" id="1121325"/>
    <lineage>
        <taxon>Bacteria</taxon>
        <taxon>Bacillati</taxon>
        <taxon>Bacillota</taxon>
        <taxon>Clostridia</taxon>
        <taxon>Peptostreptococcales</taxon>
        <taxon>Peptostreptococcaceae</taxon>
        <taxon>Romboutsia</taxon>
    </lineage>
</organism>
<feature type="compositionally biased region" description="Basic and acidic residues" evidence="1">
    <location>
        <begin position="23"/>
        <end position="42"/>
    </location>
</feature>
<dbReference type="Proteomes" id="UP000199068">
    <property type="component" value="Unassembled WGS sequence"/>
</dbReference>
<evidence type="ECO:0000256" key="1">
    <source>
        <dbReference type="SAM" id="MobiDB-lite"/>
    </source>
</evidence>
<evidence type="ECO:0000313" key="2">
    <source>
        <dbReference type="EMBL" id="SDM25386.1"/>
    </source>
</evidence>